<dbReference type="InterPro" id="IPR010865">
    <property type="entry name" value="DUF1499"/>
</dbReference>
<organism evidence="1">
    <name type="scientific">marine metagenome</name>
    <dbReference type="NCBI Taxonomy" id="408172"/>
    <lineage>
        <taxon>unclassified sequences</taxon>
        <taxon>metagenomes</taxon>
        <taxon>ecological metagenomes</taxon>
    </lineage>
</organism>
<name>A0A382PA61_9ZZZZ</name>
<dbReference type="EMBL" id="UINC01105580">
    <property type="protein sequence ID" value="SVC69618.1"/>
    <property type="molecule type" value="Genomic_DNA"/>
</dbReference>
<proteinExistence type="predicted"/>
<sequence>MDSIMSWNWNTIILAIIAILSCIIISSCAGKAPTTIGQFSVCPGTPNCVSTKNINTKNYILPIYYKGSRDKAKRFLLLAIKPIKSVSIKKELDQFIHIEVTSRIFGFIDDVEFYLNEPGIIHFRSASRIGYSDLGVNRERMETIRKTFQNLQE</sequence>
<evidence type="ECO:0008006" key="2">
    <source>
        <dbReference type="Google" id="ProtNLM"/>
    </source>
</evidence>
<accession>A0A382PA61</accession>
<evidence type="ECO:0000313" key="1">
    <source>
        <dbReference type="EMBL" id="SVC69618.1"/>
    </source>
</evidence>
<reference evidence="1" key="1">
    <citation type="submission" date="2018-05" db="EMBL/GenBank/DDBJ databases">
        <authorList>
            <person name="Lanie J.A."/>
            <person name="Ng W.-L."/>
            <person name="Kazmierczak K.M."/>
            <person name="Andrzejewski T.M."/>
            <person name="Davidsen T.M."/>
            <person name="Wayne K.J."/>
            <person name="Tettelin H."/>
            <person name="Glass J.I."/>
            <person name="Rusch D."/>
            <person name="Podicherti R."/>
            <person name="Tsui H.-C.T."/>
            <person name="Winkler M.E."/>
        </authorList>
    </citation>
    <scope>NUCLEOTIDE SEQUENCE</scope>
</reference>
<dbReference type="PANTHER" id="PTHR34801:SF6">
    <property type="entry name" value="SLL1620 PROTEIN"/>
    <property type="match status" value="1"/>
</dbReference>
<dbReference type="PIRSF" id="PIRSF026426">
    <property type="entry name" value="DUF1499"/>
    <property type="match status" value="1"/>
</dbReference>
<dbReference type="PANTHER" id="PTHR34801">
    <property type="entry name" value="EXPRESSED PROTEIN"/>
    <property type="match status" value="1"/>
</dbReference>
<dbReference type="AlphaFoldDB" id="A0A382PA61"/>
<dbReference type="Pfam" id="PF07386">
    <property type="entry name" value="DUF1499"/>
    <property type="match status" value="1"/>
</dbReference>
<protein>
    <recommendedName>
        <fullName evidence="2">DUF1499 domain-containing protein</fullName>
    </recommendedName>
</protein>
<gene>
    <name evidence="1" type="ORF">METZ01_LOCUS322472</name>
</gene>